<dbReference type="RefSeq" id="WP_047673215.1">
    <property type="nucleotide sequence ID" value="NZ_CM002918.1"/>
</dbReference>
<organism evidence="1 2">
    <name type="scientific">Lactiplantibacillus plantarum CMPG5300</name>
    <dbReference type="NCBI Taxonomy" id="1304889"/>
    <lineage>
        <taxon>Bacteria</taxon>
        <taxon>Bacillati</taxon>
        <taxon>Bacillota</taxon>
        <taxon>Bacilli</taxon>
        <taxon>Lactobacillales</taxon>
        <taxon>Lactobacillaceae</taxon>
        <taxon>Lactiplantibacillus</taxon>
    </lineage>
</organism>
<gene>
    <name evidence="1" type="ORF">CMPG5300_1099</name>
</gene>
<proteinExistence type="predicted"/>
<dbReference type="AlphaFoldDB" id="A0AAW3FPQ9"/>
<dbReference type="Proteomes" id="UP000029801">
    <property type="component" value="Chromosome"/>
</dbReference>
<comment type="caution">
    <text evidence="1">The sequence shown here is derived from an EMBL/GenBank/DDBJ whole genome shotgun (WGS) entry which is preliminary data.</text>
</comment>
<protein>
    <recommendedName>
        <fullName evidence="3">Thymidylate synthase</fullName>
    </recommendedName>
</protein>
<dbReference type="Pfam" id="PF13376">
    <property type="entry name" value="OmdA"/>
    <property type="match status" value="1"/>
</dbReference>
<evidence type="ECO:0008006" key="3">
    <source>
        <dbReference type="Google" id="ProtNLM"/>
    </source>
</evidence>
<sequence>MKATNILNFQHIQEFRDWLAANHDQASECWLFVKKGKTKPVNQIWYLDAVEQALCFGWIDTRHQRIDGINMQRFTPRVKKSKWSELNKARCRRLERIGQMTDAGRRVIPDIESKTFKIDDEIMARFLLNPVAWRNFQAFPKLYQRVRIDSIQRDKSKDNAVFLKRLDRLIDQSELNQMFGDWNDYGRLSGELLQET</sequence>
<evidence type="ECO:0000313" key="1">
    <source>
        <dbReference type="EMBL" id="KGH43300.1"/>
    </source>
</evidence>
<name>A0AAW3FPQ9_LACPN</name>
<evidence type="ECO:0000313" key="2">
    <source>
        <dbReference type="Proteomes" id="UP000029801"/>
    </source>
</evidence>
<dbReference type="EMBL" id="AXZV01000008">
    <property type="protein sequence ID" value="KGH43300.1"/>
    <property type="molecule type" value="Genomic_DNA"/>
</dbReference>
<reference evidence="1 2" key="1">
    <citation type="journal article" date="2014" name="Genome Announc.">
        <title>Draft Genome Sequence of Lactobacillus plantarum CMPG5300, a Human Vaginal Isolate.</title>
        <authorList>
            <person name="Malik S."/>
            <person name="Siezen R.J."/>
            <person name="Renckens B."/>
            <person name="Vaneechoutte M."/>
            <person name="Vanderleyden J."/>
            <person name="Lebeer S."/>
        </authorList>
    </citation>
    <scope>NUCLEOTIDE SEQUENCE [LARGE SCALE GENOMIC DNA]</scope>
    <source>
        <strain evidence="1 2">CMPG5300</strain>
    </source>
</reference>
<accession>A0AAW3FPQ9</accession>